<evidence type="ECO:0000256" key="1">
    <source>
        <dbReference type="ARBA" id="ARBA00022737"/>
    </source>
</evidence>
<gene>
    <name evidence="4" type="ORF">FEF34_37015</name>
</gene>
<dbReference type="AlphaFoldDB" id="A0A5R9EJW9"/>
<dbReference type="PANTHER" id="PTHR24171">
    <property type="entry name" value="ANKYRIN REPEAT DOMAIN-CONTAINING PROTEIN 39-RELATED"/>
    <property type="match status" value="1"/>
</dbReference>
<dbReference type="Proteomes" id="UP000305921">
    <property type="component" value="Unassembled WGS sequence"/>
</dbReference>
<dbReference type="OrthoDB" id="3276909at2"/>
<dbReference type="Gene3D" id="1.25.40.20">
    <property type="entry name" value="Ankyrin repeat-containing domain"/>
    <property type="match status" value="1"/>
</dbReference>
<feature type="repeat" description="ANK" evidence="3">
    <location>
        <begin position="476"/>
        <end position="509"/>
    </location>
</feature>
<keyword evidence="2 3" id="KW-0040">ANK repeat</keyword>
<dbReference type="InterPro" id="IPR036770">
    <property type="entry name" value="Ankyrin_rpt-contain_sf"/>
</dbReference>
<feature type="repeat" description="ANK" evidence="3">
    <location>
        <begin position="443"/>
        <end position="475"/>
    </location>
</feature>
<protein>
    <submittedName>
        <fullName evidence="4">Ankyrin repeat domain-containing protein</fullName>
    </submittedName>
</protein>
<dbReference type="EMBL" id="VAWE01000001">
    <property type="protein sequence ID" value="TLQ48712.1"/>
    <property type="molecule type" value="Genomic_DNA"/>
</dbReference>
<evidence type="ECO:0000313" key="5">
    <source>
        <dbReference type="Proteomes" id="UP000305921"/>
    </source>
</evidence>
<accession>A0A5R9EJW9</accession>
<evidence type="ECO:0000256" key="2">
    <source>
        <dbReference type="ARBA" id="ARBA00023043"/>
    </source>
</evidence>
<dbReference type="Pfam" id="PF12796">
    <property type="entry name" value="Ank_2"/>
    <property type="match status" value="1"/>
</dbReference>
<dbReference type="SUPFAM" id="SSF48403">
    <property type="entry name" value="Ankyrin repeat"/>
    <property type="match status" value="1"/>
</dbReference>
<keyword evidence="5" id="KW-1185">Reference proteome</keyword>
<evidence type="ECO:0000313" key="4">
    <source>
        <dbReference type="EMBL" id="TLQ48712.1"/>
    </source>
</evidence>
<reference evidence="4 5" key="1">
    <citation type="submission" date="2019-05" db="EMBL/GenBank/DDBJ databases">
        <title>Streptomyces marianii sp. nov., a novel marine actinomycete from southern coast of India.</title>
        <authorList>
            <person name="Iniyan A.M."/>
            <person name="Wink J."/>
            <person name="Ramprasad E."/>
            <person name="Ramana C.V."/>
            <person name="Bunk B."/>
            <person name="Sproer C."/>
            <person name="Joseph F.-J.R.S."/>
            <person name="Vincent S.G.P."/>
        </authorList>
    </citation>
    <scope>NUCLEOTIDE SEQUENCE [LARGE SCALE GENOMIC DNA]</scope>
    <source>
        <strain evidence="4 5">ICN19</strain>
    </source>
</reference>
<comment type="caution">
    <text evidence="4">The sequence shown here is derived from an EMBL/GenBank/DDBJ whole genome shotgun (WGS) entry which is preliminary data.</text>
</comment>
<dbReference type="InterPro" id="IPR002110">
    <property type="entry name" value="Ankyrin_rpt"/>
</dbReference>
<sequence>MIEQATAHRLAGDWAAACAAARVDIAFVPAEIAAGHGGETAADLLDDLRHFVPDLLRWHLPRYVRGGHTRLVPGRTVLLARYGPPADRPAGPLLFVTTPGRPEGPQRLVLHCAVAGVQEFLGDTGPRVHDWTSARHLWDARHTAALRERCGGGRDRAPFCRADGTPLPPEGLPTADPGSHDPAARTEWITRLHEHGELEAAFAAAGIGLDLNPPATRSWYRVDPESLLRGSPLNLPRLTPEFRLLARRRGCSRFQIPRNHGAAILLELSEPGPAGTLRASLAPPDRLATVPHVPEAFWRRLPDLDLVRSGQVAPARLHPLVAGALFPALEVADGAAGPPGPQAPEPFRVRCRGEWHRVAWADGGLRMPHAEEEQRRERALRALGGAVTGCFAVQPAWASDSGRLPKALRAQRADLFRRAEHGDAPGVLALLDAGVDPHVRDGAGRTLLHALHLLDHEELLPRVLAAGADLEATDRSGRTPLFTAASEGGSRTLVEALIAAGASIGSVDPSGMSLAHVIKLRRRGDLAFLRDRVRTEHPGLGDDRWEARARVSATRTMNTTDEGTHT</sequence>
<keyword evidence="1" id="KW-0677">Repeat</keyword>
<dbReference type="PROSITE" id="PS50088">
    <property type="entry name" value="ANK_REPEAT"/>
    <property type="match status" value="2"/>
</dbReference>
<dbReference type="PROSITE" id="PS50297">
    <property type="entry name" value="ANK_REP_REGION"/>
    <property type="match status" value="1"/>
</dbReference>
<organism evidence="4 5">
    <name type="scientific">Streptomyces marianii</name>
    <dbReference type="NCBI Taxonomy" id="1817406"/>
    <lineage>
        <taxon>Bacteria</taxon>
        <taxon>Bacillati</taxon>
        <taxon>Actinomycetota</taxon>
        <taxon>Actinomycetes</taxon>
        <taxon>Kitasatosporales</taxon>
        <taxon>Streptomycetaceae</taxon>
        <taxon>Streptomyces</taxon>
    </lineage>
</organism>
<evidence type="ECO:0000256" key="3">
    <source>
        <dbReference type="PROSITE-ProRule" id="PRU00023"/>
    </source>
</evidence>
<proteinExistence type="predicted"/>
<name>A0A5R9EJW9_9ACTN</name>